<sequence length="80" mass="9243">MRDTVWFVKIVVQTSSQKASMLDALGVVLCRPTKHFKQIPLKVILALINEVKVRGNHVVAPYFYCDLKMDYFIELQALNF</sequence>
<name>A0A5B8R0T6_9GAMM</name>
<proteinExistence type="predicted"/>
<reference evidence="1 2" key="1">
    <citation type="journal article" date="2019" name="Ecotoxicol. Environ. Saf.">
        <title>Microbial characterization of heavy metal resistant bacterial strains isolated from an electroplating wastewater treatment plant.</title>
        <authorList>
            <person name="Cai X."/>
            <person name="Zheng X."/>
            <person name="Zhang D."/>
            <person name="Iqbal W."/>
            <person name="Liu C."/>
            <person name="Yang B."/>
            <person name="Zhao X."/>
            <person name="Lu X."/>
            <person name="Mao Y."/>
        </authorList>
    </citation>
    <scope>NUCLEOTIDE SEQUENCE [LARGE SCALE GENOMIC DNA]</scope>
    <source>
        <strain evidence="1 2">Ni1-3</strain>
    </source>
</reference>
<dbReference type="EMBL" id="CP031775">
    <property type="protein sequence ID" value="QDZ91779.1"/>
    <property type="molecule type" value="Genomic_DNA"/>
</dbReference>
<dbReference type="RefSeq" id="WP_208659562.1">
    <property type="nucleotide sequence ID" value="NZ_CP031775.2"/>
</dbReference>
<accession>A0A5B8R0T6</accession>
<dbReference type="KEGG" id="sdeo:D0436_15640"/>
<evidence type="ECO:0000313" key="2">
    <source>
        <dbReference type="Proteomes" id="UP000321124"/>
    </source>
</evidence>
<gene>
    <name evidence="1" type="ORF">D0436_15640</name>
</gene>
<dbReference type="Proteomes" id="UP000321124">
    <property type="component" value="Chromosome"/>
</dbReference>
<dbReference type="AlphaFoldDB" id="A0A5B8R0T6"/>
<evidence type="ECO:0000313" key="1">
    <source>
        <dbReference type="EMBL" id="QDZ91779.1"/>
    </source>
</evidence>
<organism evidence="1 2">
    <name type="scientific">Shewanella decolorationis</name>
    <dbReference type="NCBI Taxonomy" id="256839"/>
    <lineage>
        <taxon>Bacteria</taxon>
        <taxon>Pseudomonadati</taxon>
        <taxon>Pseudomonadota</taxon>
        <taxon>Gammaproteobacteria</taxon>
        <taxon>Alteromonadales</taxon>
        <taxon>Shewanellaceae</taxon>
        <taxon>Shewanella</taxon>
    </lineage>
</organism>
<protein>
    <submittedName>
        <fullName evidence="1">Uncharacterized protein</fullName>
    </submittedName>
</protein>